<evidence type="ECO:0000313" key="1">
    <source>
        <dbReference type="EMBL" id="OON14392.1"/>
    </source>
</evidence>
<accession>A0A1S8WIW5</accession>
<dbReference type="AlphaFoldDB" id="A0A1S8WIW5"/>
<gene>
    <name evidence="1" type="ORF">X801_09819</name>
</gene>
<protein>
    <submittedName>
        <fullName evidence="1">Uncharacterized protein</fullName>
    </submittedName>
</protein>
<reference evidence="1 2" key="1">
    <citation type="submission" date="2015-03" db="EMBL/GenBank/DDBJ databases">
        <title>Draft genome of the nematode, Opisthorchis viverrini.</title>
        <authorList>
            <person name="Mitreva M."/>
        </authorList>
    </citation>
    <scope>NUCLEOTIDE SEQUENCE [LARGE SCALE GENOMIC DNA]</scope>
    <source>
        <strain evidence="1">Khon Kaen</strain>
    </source>
</reference>
<dbReference type="Proteomes" id="UP000243686">
    <property type="component" value="Unassembled WGS sequence"/>
</dbReference>
<organism evidence="1 2">
    <name type="scientific">Opisthorchis viverrini</name>
    <name type="common">Southeast Asian liver fluke</name>
    <dbReference type="NCBI Taxonomy" id="6198"/>
    <lineage>
        <taxon>Eukaryota</taxon>
        <taxon>Metazoa</taxon>
        <taxon>Spiralia</taxon>
        <taxon>Lophotrochozoa</taxon>
        <taxon>Platyhelminthes</taxon>
        <taxon>Trematoda</taxon>
        <taxon>Digenea</taxon>
        <taxon>Opisthorchiida</taxon>
        <taxon>Opisthorchiata</taxon>
        <taxon>Opisthorchiidae</taxon>
        <taxon>Opisthorchis</taxon>
    </lineage>
</organism>
<sequence length="104" mass="11610">MPIYRSFACFTPVSHHATFQRTVSVSPVHTLPTWHHSSPCNSTMRQNDPGIRYSSKTAQSPDGIMVPVRVPRRSPDISAIWRAPDSQYVACGQFASCLVRMGLH</sequence>
<proteinExistence type="predicted"/>
<name>A0A1S8WIW5_OPIVI</name>
<evidence type="ECO:0000313" key="2">
    <source>
        <dbReference type="Proteomes" id="UP000243686"/>
    </source>
</evidence>
<keyword evidence="2" id="KW-1185">Reference proteome</keyword>
<dbReference type="EMBL" id="KV906671">
    <property type="protein sequence ID" value="OON14392.1"/>
    <property type="molecule type" value="Genomic_DNA"/>
</dbReference>